<comment type="caution">
    <text evidence="9">The sequence shown here is derived from an EMBL/GenBank/DDBJ whole genome shotgun (WGS) entry which is preliminary data.</text>
</comment>
<evidence type="ECO:0000256" key="6">
    <source>
        <dbReference type="ARBA" id="ARBA00022801"/>
    </source>
</evidence>
<dbReference type="InterPro" id="IPR027806">
    <property type="entry name" value="HARBI1_dom"/>
</dbReference>
<comment type="cofactor">
    <cofactor evidence="1">
        <name>a divalent metal cation</name>
        <dbReference type="ChEBI" id="CHEBI:60240"/>
    </cofactor>
</comment>
<reference evidence="9" key="1">
    <citation type="journal article" date="2023" name="G3 (Bethesda)">
        <title>A reference genome for the long-term kleptoplast-retaining sea slug Elysia crispata morphotype clarki.</title>
        <authorList>
            <person name="Eastman K.E."/>
            <person name="Pendleton A.L."/>
            <person name="Shaikh M.A."/>
            <person name="Suttiyut T."/>
            <person name="Ogas R."/>
            <person name="Tomko P."/>
            <person name="Gavelis G."/>
            <person name="Widhalm J.R."/>
            <person name="Wisecaver J.H."/>
        </authorList>
    </citation>
    <scope>NUCLEOTIDE SEQUENCE</scope>
    <source>
        <strain evidence="9">ECLA1</strain>
    </source>
</reference>
<keyword evidence="6" id="KW-0378">Hydrolase</keyword>
<name>A0AAE1CRT5_9GAST</name>
<feature type="domain" description="DDE Tnp4" evidence="8">
    <location>
        <begin position="125"/>
        <end position="205"/>
    </location>
</feature>
<accession>A0AAE1CRT5</accession>
<dbReference type="GO" id="GO:0004518">
    <property type="term" value="F:nuclease activity"/>
    <property type="evidence" value="ECO:0007669"/>
    <property type="project" value="UniProtKB-KW"/>
</dbReference>
<dbReference type="InterPro" id="IPR045249">
    <property type="entry name" value="HARBI1-like"/>
</dbReference>
<dbReference type="GO" id="GO:0005634">
    <property type="term" value="C:nucleus"/>
    <property type="evidence" value="ECO:0007669"/>
    <property type="project" value="UniProtKB-SubCell"/>
</dbReference>
<dbReference type="PANTHER" id="PTHR22930:SF269">
    <property type="entry name" value="NUCLEASE HARBI1-LIKE PROTEIN"/>
    <property type="match status" value="1"/>
</dbReference>
<evidence type="ECO:0000256" key="7">
    <source>
        <dbReference type="ARBA" id="ARBA00023242"/>
    </source>
</evidence>
<comment type="similarity">
    <text evidence="3">Belongs to the HARBI1 family.</text>
</comment>
<keyword evidence="7" id="KW-0539">Nucleus</keyword>
<keyword evidence="4" id="KW-0540">Nuclease</keyword>
<keyword evidence="10" id="KW-1185">Reference proteome</keyword>
<dbReference type="Pfam" id="PF13359">
    <property type="entry name" value="DDE_Tnp_4"/>
    <property type="match status" value="1"/>
</dbReference>
<evidence type="ECO:0000256" key="3">
    <source>
        <dbReference type="ARBA" id="ARBA00006958"/>
    </source>
</evidence>
<evidence type="ECO:0000313" key="10">
    <source>
        <dbReference type="Proteomes" id="UP001283361"/>
    </source>
</evidence>
<evidence type="ECO:0000256" key="5">
    <source>
        <dbReference type="ARBA" id="ARBA00022723"/>
    </source>
</evidence>
<gene>
    <name evidence="9" type="ORF">RRG08_017933</name>
</gene>
<dbReference type="AlphaFoldDB" id="A0AAE1CRT5"/>
<keyword evidence="5" id="KW-0479">Metal-binding</keyword>
<evidence type="ECO:0000256" key="4">
    <source>
        <dbReference type="ARBA" id="ARBA00022722"/>
    </source>
</evidence>
<proteinExistence type="inferred from homology"/>
<dbReference type="EMBL" id="JAWDGP010007000">
    <property type="protein sequence ID" value="KAK3731479.1"/>
    <property type="molecule type" value="Genomic_DNA"/>
</dbReference>
<comment type="subcellular location">
    <subcellularLocation>
        <location evidence="2">Nucleus</location>
    </subcellularLocation>
</comment>
<evidence type="ECO:0000256" key="2">
    <source>
        <dbReference type="ARBA" id="ARBA00004123"/>
    </source>
</evidence>
<dbReference type="GO" id="GO:0046872">
    <property type="term" value="F:metal ion binding"/>
    <property type="evidence" value="ECO:0007669"/>
    <property type="project" value="UniProtKB-KW"/>
</dbReference>
<organism evidence="9 10">
    <name type="scientific">Elysia crispata</name>
    <name type="common">lettuce slug</name>
    <dbReference type="NCBI Taxonomy" id="231223"/>
    <lineage>
        <taxon>Eukaryota</taxon>
        <taxon>Metazoa</taxon>
        <taxon>Spiralia</taxon>
        <taxon>Lophotrochozoa</taxon>
        <taxon>Mollusca</taxon>
        <taxon>Gastropoda</taxon>
        <taxon>Heterobranchia</taxon>
        <taxon>Euthyneura</taxon>
        <taxon>Panpulmonata</taxon>
        <taxon>Sacoglossa</taxon>
        <taxon>Placobranchoidea</taxon>
        <taxon>Plakobranchidae</taxon>
        <taxon>Elysia</taxon>
    </lineage>
</organism>
<evidence type="ECO:0000259" key="8">
    <source>
        <dbReference type="Pfam" id="PF13359"/>
    </source>
</evidence>
<evidence type="ECO:0000313" key="9">
    <source>
        <dbReference type="EMBL" id="KAK3731479.1"/>
    </source>
</evidence>
<protein>
    <recommendedName>
        <fullName evidence="8">DDE Tnp4 domain-containing protein</fullName>
    </recommendedName>
</protein>
<dbReference type="GO" id="GO:0016787">
    <property type="term" value="F:hydrolase activity"/>
    <property type="evidence" value="ECO:0007669"/>
    <property type="project" value="UniProtKB-KW"/>
</dbReference>
<dbReference type="Proteomes" id="UP001283361">
    <property type="component" value="Unassembled WGS sequence"/>
</dbReference>
<sequence length="284" mass="32039">MDKIFHPSLNYRETISPVQGAAFIDTGQDLPPIIELPGDNISRAKTSSVLVTLRFLASGGSYHSVGCSFCIAPTTVGLIVVETCDAIWDALQLQCFPQFTQTMWEEKSRRFGELWDFKYCLGAIDGKHVRGDEAYPLKDDLMRPYGGRNLDNPKRIFNQRLSRARKCVKCAFGLLAAKWEIFQHPLKLNVTNSIKVIKASCALHNFARARDGKFKDLPTSLGETLRSPRQPLLTSIEALTQTGRRSDTATQIRENFKNFFINENPVDWINRLKLSSPSCIVVFH</sequence>
<dbReference type="PANTHER" id="PTHR22930">
    <property type="match status" value="1"/>
</dbReference>
<evidence type="ECO:0000256" key="1">
    <source>
        <dbReference type="ARBA" id="ARBA00001968"/>
    </source>
</evidence>